<dbReference type="PANTHER" id="PTHR43788">
    <property type="entry name" value="DNA2/NAM7 HELICASE FAMILY MEMBER"/>
    <property type="match status" value="1"/>
</dbReference>
<gene>
    <name evidence="7" type="ORF">OD816_000146</name>
</gene>
<name>A0AAE3TDZ1_9BACT</name>
<dbReference type="InterPro" id="IPR041679">
    <property type="entry name" value="DNA2/NAM7-like_C"/>
</dbReference>
<feature type="domain" description="Helicase ATP-binding" evidence="6">
    <location>
        <begin position="236"/>
        <end position="519"/>
    </location>
</feature>
<dbReference type="GO" id="GO:0003677">
    <property type="term" value="F:DNA binding"/>
    <property type="evidence" value="ECO:0007669"/>
    <property type="project" value="InterPro"/>
</dbReference>
<proteinExistence type="inferred from homology"/>
<keyword evidence="4 7" id="KW-0347">Helicase</keyword>
<dbReference type="Pfam" id="PF13086">
    <property type="entry name" value="AAA_11"/>
    <property type="match status" value="1"/>
</dbReference>
<dbReference type="CDD" id="cd18808">
    <property type="entry name" value="SF1_C_Upf1"/>
    <property type="match status" value="1"/>
</dbReference>
<dbReference type="FunFam" id="3.40.50.300:FF:000326">
    <property type="entry name" value="P-loop containing nucleoside triphosphate hydrolase"/>
    <property type="match status" value="1"/>
</dbReference>
<evidence type="ECO:0000259" key="6">
    <source>
        <dbReference type="SMART" id="SM00487"/>
    </source>
</evidence>
<dbReference type="PANTHER" id="PTHR43788:SF8">
    <property type="entry name" value="DNA-BINDING PROTEIN SMUBP-2"/>
    <property type="match status" value="1"/>
</dbReference>
<keyword evidence="2" id="KW-0547">Nucleotide-binding</keyword>
<comment type="similarity">
    <text evidence="1">Belongs to the DNA2/NAM7 helicase family.</text>
</comment>
<organism evidence="7 8">
    <name type="scientific">Candidatus Thermodesulfobacterium syntrophicum</name>
    <dbReference type="NCBI Taxonomy" id="3060442"/>
    <lineage>
        <taxon>Bacteria</taxon>
        <taxon>Pseudomonadati</taxon>
        <taxon>Thermodesulfobacteriota</taxon>
        <taxon>Thermodesulfobacteria</taxon>
        <taxon>Thermodesulfobacteriales</taxon>
        <taxon>Thermodesulfobacteriaceae</taxon>
        <taxon>Thermodesulfobacterium</taxon>
    </lineage>
</organism>
<dbReference type="Gene3D" id="2.40.30.270">
    <property type="match status" value="1"/>
</dbReference>
<dbReference type="GO" id="GO:0016787">
    <property type="term" value="F:hydrolase activity"/>
    <property type="evidence" value="ECO:0007669"/>
    <property type="project" value="UniProtKB-KW"/>
</dbReference>
<dbReference type="InterPro" id="IPR027417">
    <property type="entry name" value="P-loop_NTPase"/>
</dbReference>
<dbReference type="InterPro" id="IPR047187">
    <property type="entry name" value="SF1_C_Upf1"/>
</dbReference>
<dbReference type="AlphaFoldDB" id="A0AAE3TDZ1"/>
<dbReference type="GO" id="GO:0005694">
    <property type="term" value="C:chromosome"/>
    <property type="evidence" value="ECO:0007669"/>
    <property type="project" value="UniProtKB-ARBA"/>
</dbReference>
<evidence type="ECO:0000256" key="5">
    <source>
        <dbReference type="ARBA" id="ARBA00022840"/>
    </source>
</evidence>
<dbReference type="Proteomes" id="UP001144110">
    <property type="component" value="Unassembled WGS sequence"/>
</dbReference>
<dbReference type="InterPro" id="IPR041677">
    <property type="entry name" value="DNA2/NAM7_AAA_11"/>
</dbReference>
<dbReference type="InterPro" id="IPR014001">
    <property type="entry name" value="Helicase_ATP-bd"/>
</dbReference>
<dbReference type="FunFam" id="2.40.30.270:FF:000007">
    <property type="entry name" value="DNA helicase, putative"/>
    <property type="match status" value="1"/>
</dbReference>
<protein>
    <submittedName>
        <fullName evidence="7">Superfamily I DNA and/or RNA helicase</fullName>
    </submittedName>
</protein>
<dbReference type="SUPFAM" id="SSF52540">
    <property type="entry name" value="P-loop containing nucleoside triphosphate hydrolases"/>
    <property type="match status" value="1"/>
</dbReference>
<dbReference type="NCBIfam" id="TIGR00376">
    <property type="entry name" value="IGHMBP2 family helicase"/>
    <property type="match status" value="1"/>
</dbReference>
<dbReference type="GO" id="GO:0005524">
    <property type="term" value="F:ATP binding"/>
    <property type="evidence" value="ECO:0007669"/>
    <property type="project" value="UniProtKB-KW"/>
</dbReference>
<dbReference type="EMBL" id="JAPHEG010000001">
    <property type="protein sequence ID" value="MDF2952901.1"/>
    <property type="molecule type" value="Genomic_DNA"/>
</dbReference>
<evidence type="ECO:0000256" key="4">
    <source>
        <dbReference type="ARBA" id="ARBA00022806"/>
    </source>
</evidence>
<evidence type="ECO:0000313" key="7">
    <source>
        <dbReference type="EMBL" id="MDF2952901.1"/>
    </source>
</evidence>
<dbReference type="Gene3D" id="3.40.50.300">
    <property type="entry name" value="P-loop containing nucleotide triphosphate hydrolases"/>
    <property type="match status" value="2"/>
</dbReference>
<evidence type="ECO:0000256" key="1">
    <source>
        <dbReference type="ARBA" id="ARBA00007913"/>
    </source>
</evidence>
<dbReference type="InterPro" id="IPR004483">
    <property type="entry name" value="SMUBP-2/Hcs1-like"/>
</dbReference>
<evidence type="ECO:0000313" key="8">
    <source>
        <dbReference type="Proteomes" id="UP001144110"/>
    </source>
</evidence>
<evidence type="ECO:0000256" key="2">
    <source>
        <dbReference type="ARBA" id="ARBA00022741"/>
    </source>
</evidence>
<keyword evidence="3" id="KW-0378">Hydrolase</keyword>
<reference evidence="7" key="1">
    <citation type="submission" date="2022-11" db="EMBL/GenBank/DDBJ databases">
        <title>Candidatus Alkanophaga archaea from heated hydrothermal vent sediment oxidize petroleum alkanes.</title>
        <authorList>
            <person name="Zehnle H."/>
            <person name="Laso-Perez R."/>
            <person name="Lipp J."/>
            <person name="Teske A."/>
            <person name="Wegener G."/>
        </authorList>
    </citation>
    <scope>NUCLEOTIDE SEQUENCE</scope>
    <source>
        <strain evidence="7">MCA70</strain>
    </source>
</reference>
<evidence type="ECO:0000256" key="3">
    <source>
        <dbReference type="ARBA" id="ARBA00022801"/>
    </source>
</evidence>
<comment type="caution">
    <text evidence="7">The sequence shown here is derived from an EMBL/GenBank/DDBJ whole genome shotgun (WGS) entry which is preliminary data.</text>
</comment>
<dbReference type="InterPro" id="IPR050534">
    <property type="entry name" value="Coronavir_polyprotein_1ab"/>
</dbReference>
<keyword evidence="5" id="KW-0067">ATP-binding</keyword>
<accession>A0AAE3TDZ1</accession>
<dbReference type="GO" id="GO:0043139">
    <property type="term" value="F:5'-3' DNA helicase activity"/>
    <property type="evidence" value="ECO:0007669"/>
    <property type="project" value="TreeGrafter"/>
</dbReference>
<sequence>MPLLISGVLNKNTFKKTLRNLGIKLNEIEKTFVANQSVLLYLKDESLCKIHPRLIPDKQTIKEIKSVHTYVEKFKALIDLERSAEIKTQEEEIRKLSGKERELFGRAILNLKGFKAGTKFHLYLVRFSREKSIETEIRAGDVVLISQGNPLKSNLLGTVFKLTEKTITVAFEQKPPKWVYKRGVRIDLYVNDVTFRRMSENLEILRHATGRQRELRNIIIGLKEPCSAKGIDFTPVDSDLNDTQLKAVKLALGAKDFFLIHGPPGTGKTRTLTELIIQLIKQGKKVLATADSNIAVDNLILNLSKHSDLKIVRIGHPARVMEELESFSIFALSEKHPKAENVKIGWNRVRSLIEKRDKFIKPIPSLRRGLSDEEIIYFGKRKQSIRGISKSIIHSMAKWLSLNYEIDKNIKVLKEKEKEIFKDIILEADIVVSTNSMVFSEFLQDFHFDVAVIDEGSQQIEPSTLIPIMKADKFYIAGDHRQLPPTILSEEAKELENTLFEKLIKNYPDLSVMLKIQYRMNEKIMEFPNQEFYNGLLKPAALVKNHTLSDLKVKKPEKFKEILAPEEALSFLDTSGSNAFEFQPEGSTSYENYVEAHLVLKLAKELLKMGINKKDIGIITPYAAQVKLLKQLLLEKNLKIEVNSVDGFQGREKEVILISFVRSNNVGEIGFLNDLRRLNVAITRARRKLICIGNAETLSHHPTYQRFIEYIKTVGTYKNLKDLGEI</sequence>
<dbReference type="Pfam" id="PF13087">
    <property type="entry name" value="AAA_12"/>
    <property type="match status" value="1"/>
</dbReference>
<dbReference type="SMART" id="SM00487">
    <property type="entry name" value="DEXDc"/>
    <property type="match status" value="1"/>
</dbReference>